<keyword evidence="2 5" id="KW-0436">Ligase</keyword>
<dbReference type="Proteomes" id="UP000266677">
    <property type="component" value="Unassembled WGS sequence"/>
</dbReference>
<dbReference type="RefSeq" id="WP_120036840.1">
    <property type="nucleotide sequence ID" value="NZ_QZFU01000006.1"/>
</dbReference>
<dbReference type="AlphaFoldDB" id="A0A3A4KQ35"/>
<dbReference type="InterPro" id="IPR020845">
    <property type="entry name" value="AMP-binding_CS"/>
</dbReference>
<comment type="similarity">
    <text evidence="1">Belongs to the ATP-dependent AMP-binding enzyme family.</text>
</comment>
<evidence type="ECO:0000313" key="5">
    <source>
        <dbReference type="EMBL" id="RJO79813.1"/>
    </source>
</evidence>
<dbReference type="Gene3D" id="3.30.300.30">
    <property type="match status" value="1"/>
</dbReference>
<accession>A0A3A4KQ35</accession>
<evidence type="ECO:0000256" key="1">
    <source>
        <dbReference type="ARBA" id="ARBA00006432"/>
    </source>
</evidence>
<comment type="caution">
    <text evidence="5">The sequence shown here is derived from an EMBL/GenBank/DDBJ whole genome shotgun (WGS) entry which is preliminary data.</text>
</comment>
<dbReference type="PANTHER" id="PTHR43201">
    <property type="entry name" value="ACYL-COA SYNTHETASE"/>
    <property type="match status" value="1"/>
</dbReference>
<feature type="domain" description="AMP-binding enzyme C-terminal" evidence="4">
    <location>
        <begin position="461"/>
        <end position="533"/>
    </location>
</feature>
<protein>
    <submittedName>
        <fullName evidence="5">Long-chain fatty acid--CoA ligase</fullName>
    </submittedName>
</protein>
<sequence length="545" mass="58520">MAQPGDLQALAAAARARLTGAGAEFELTSEQVLGAPTTVLRQRMPSLGEVLRASADWGARDYLITEDRRLSFAEHAAQAAALAAGLRARYGVEKGDRIGILGANTPEWVLGFWAAQALGAIAVGYNAWWMPPEIAYGVGHTEPAVLIVDAKRAALVAELDLRIPVLTMERDVPELIAEYAGAELPEVAVAEDDPSVVIYTSGTSGRPKGAVHTHRNMVAVIDYHRFNYALADQISGARERRFLITSPLFHIASLHNGVVPRLRTGDAAVLYHGAFEADRVLALIERERVTQWGAMPTMATRLLKADLSRYDLSCLTALSLNSAPSSATLQQRLRERIPVARTALVTSYGLTECSTAATISSPAELAAQPQTVGRPVIGADVQIRDADGTRVPDGDEGEIWVRGAYVMLGYWNDAAATAAALTPDRWLRTGDMGTMTDGLLRLSGRRSDLILRGGENVYPVEIEQCLEAHPAVRECAVIGMPDADLGQSIAVLVVVESGTATTEAELRAFAAARLAYYKVPTRWRLTTAPLTRNATGKVVRSGIAV</sequence>
<evidence type="ECO:0000259" key="3">
    <source>
        <dbReference type="Pfam" id="PF00501"/>
    </source>
</evidence>
<dbReference type="GO" id="GO:0006631">
    <property type="term" value="P:fatty acid metabolic process"/>
    <property type="evidence" value="ECO:0007669"/>
    <property type="project" value="TreeGrafter"/>
</dbReference>
<evidence type="ECO:0000256" key="2">
    <source>
        <dbReference type="ARBA" id="ARBA00022598"/>
    </source>
</evidence>
<dbReference type="Pfam" id="PF13193">
    <property type="entry name" value="AMP-binding_C"/>
    <property type="match status" value="1"/>
</dbReference>
<dbReference type="InterPro" id="IPR045851">
    <property type="entry name" value="AMP-bd_C_sf"/>
</dbReference>
<dbReference type="InterPro" id="IPR025110">
    <property type="entry name" value="AMP-bd_C"/>
</dbReference>
<dbReference type="EMBL" id="QZFU01000006">
    <property type="protein sequence ID" value="RJO79813.1"/>
    <property type="molecule type" value="Genomic_DNA"/>
</dbReference>
<dbReference type="SUPFAM" id="SSF56801">
    <property type="entry name" value="Acetyl-CoA synthetase-like"/>
    <property type="match status" value="1"/>
</dbReference>
<dbReference type="GO" id="GO:0031956">
    <property type="term" value="F:medium-chain fatty acid-CoA ligase activity"/>
    <property type="evidence" value="ECO:0007669"/>
    <property type="project" value="TreeGrafter"/>
</dbReference>
<proteinExistence type="inferred from homology"/>
<dbReference type="PROSITE" id="PS00455">
    <property type="entry name" value="AMP_BINDING"/>
    <property type="match status" value="1"/>
</dbReference>
<gene>
    <name evidence="5" type="ORF">D5S18_00595</name>
</gene>
<evidence type="ECO:0000259" key="4">
    <source>
        <dbReference type="Pfam" id="PF13193"/>
    </source>
</evidence>
<dbReference type="InterPro" id="IPR000873">
    <property type="entry name" value="AMP-dep_synth/lig_dom"/>
</dbReference>
<dbReference type="OrthoDB" id="9803968at2"/>
<dbReference type="InterPro" id="IPR042099">
    <property type="entry name" value="ANL_N_sf"/>
</dbReference>
<dbReference type="PANTHER" id="PTHR43201:SF5">
    <property type="entry name" value="MEDIUM-CHAIN ACYL-COA LIGASE ACSF2, MITOCHONDRIAL"/>
    <property type="match status" value="1"/>
</dbReference>
<dbReference type="Gene3D" id="3.40.50.12780">
    <property type="entry name" value="N-terminal domain of ligase-like"/>
    <property type="match status" value="1"/>
</dbReference>
<dbReference type="Pfam" id="PF00501">
    <property type="entry name" value="AMP-binding"/>
    <property type="match status" value="1"/>
</dbReference>
<keyword evidence="6" id="KW-1185">Reference proteome</keyword>
<evidence type="ECO:0000313" key="6">
    <source>
        <dbReference type="Proteomes" id="UP000266677"/>
    </source>
</evidence>
<organism evidence="5 6">
    <name type="scientific">Nocardia panacis</name>
    <dbReference type="NCBI Taxonomy" id="2340916"/>
    <lineage>
        <taxon>Bacteria</taxon>
        <taxon>Bacillati</taxon>
        <taxon>Actinomycetota</taxon>
        <taxon>Actinomycetes</taxon>
        <taxon>Mycobacteriales</taxon>
        <taxon>Nocardiaceae</taxon>
        <taxon>Nocardia</taxon>
    </lineage>
</organism>
<reference evidence="5 6" key="1">
    <citation type="submission" date="2018-09" db="EMBL/GenBank/DDBJ databases">
        <title>YIM PH21274 draft genome.</title>
        <authorList>
            <person name="Miao C."/>
        </authorList>
    </citation>
    <scope>NUCLEOTIDE SEQUENCE [LARGE SCALE GENOMIC DNA]</scope>
    <source>
        <strain evidence="5 6">YIM PH 21724</strain>
    </source>
</reference>
<name>A0A3A4KQ35_9NOCA</name>
<feature type="domain" description="AMP-dependent synthetase/ligase" evidence="3">
    <location>
        <begin position="57"/>
        <end position="411"/>
    </location>
</feature>